<accession>A0ABX0BG04</accession>
<evidence type="ECO:0000256" key="2">
    <source>
        <dbReference type="ARBA" id="ARBA00023157"/>
    </source>
</evidence>
<organism evidence="7 8">
    <name type="scientific">Cellulosimicrobium composti</name>
    <dbReference type="NCBI Taxonomy" id="2672572"/>
    <lineage>
        <taxon>Bacteria</taxon>
        <taxon>Bacillati</taxon>
        <taxon>Actinomycetota</taxon>
        <taxon>Actinomycetes</taxon>
        <taxon>Micrococcales</taxon>
        <taxon>Promicromonosporaceae</taxon>
        <taxon>Cellulosimicrobium</taxon>
    </lineage>
</organism>
<dbReference type="InterPro" id="IPR035992">
    <property type="entry name" value="Ricin_B-like_lectins"/>
</dbReference>
<dbReference type="SUPFAM" id="SSF50370">
    <property type="entry name" value="Ricin B-like lectins"/>
    <property type="match status" value="1"/>
</dbReference>
<dbReference type="SUPFAM" id="SSF51445">
    <property type="entry name" value="(Trans)glycosidases"/>
    <property type="match status" value="1"/>
</dbReference>
<dbReference type="Proteomes" id="UP000471672">
    <property type="component" value="Unassembled WGS sequence"/>
</dbReference>
<evidence type="ECO:0000256" key="3">
    <source>
        <dbReference type="SAM" id="MobiDB-lite"/>
    </source>
</evidence>
<dbReference type="CDD" id="cd00161">
    <property type="entry name" value="beta-trefoil_Ricin-like"/>
    <property type="match status" value="1"/>
</dbReference>
<dbReference type="InterPro" id="IPR013320">
    <property type="entry name" value="ConA-like_dom_sf"/>
</dbReference>
<dbReference type="SUPFAM" id="SSF49899">
    <property type="entry name" value="Concanavalin A-like lectins/glucanases"/>
    <property type="match status" value="1"/>
</dbReference>
<dbReference type="Pfam" id="PF13385">
    <property type="entry name" value="Laminin_G_3"/>
    <property type="match status" value="1"/>
</dbReference>
<evidence type="ECO:0000313" key="8">
    <source>
        <dbReference type="Proteomes" id="UP000471672"/>
    </source>
</evidence>
<reference evidence="7 8" key="1">
    <citation type="journal article" date="2021" name="Arch. Microbiol.">
        <title>Cellulosimicrobium fucosivorans sp. nov., isolated from San Elijo Lagoon, contains a fucose metabolic pathway linked to carotenoid production.</title>
        <authorList>
            <person name="Aviles F.A."/>
            <person name="Kyndt J.A."/>
        </authorList>
    </citation>
    <scope>NUCLEOTIDE SEQUENCE [LARGE SCALE GENOMIC DNA]</scope>
    <source>
        <strain evidence="7 8">SE3</strain>
    </source>
</reference>
<dbReference type="InterPro" id="IPR000772">
    <property type="entry name" value="Ricin_B_lectin"/>
</dbReference>
<dbReference type="Gene3D" id="2.60.120.200">
    <property type="match status" value="1"/>
</dbReference>
<feature type="domain" description="Ricin B lectin" evidence="5">
    <location>
        <begin position="454"/>
        <end position="589"/>
    </location>
</feature>
<feature type="chain" id="PRO_5045302582" description="Ricin B lectin domain-containing protein" evidence="4">
    <location>
        <begin position="45"/>
        <end position="922"/>
    </location>
</feature>
<evidence type="ECO:0000259" key="6">
    <source>
        <dbReference type="SMART" id="SM00560"/>
    </source>
</evidence>
<feature type="region of interest" description="Disordered" evidence="3">
    <location>
        <begin position="786"/>
        <end position="813"/>
    </location>
</feature>
<evidence type="ECO:0000256" key="4">
    <source>
        <dbReference type="SAM" id="SignalP"/>
    </source>
</evidence>
<evidence type="ECO:0000256" key="1">
    <source>
        <dbReference type="ARBA" id="ARBA00022729"/>
    </source>
</evidence>
<name>A0ABX0BG04_9MICO</name>
<gene>
    <name evidence="7" type="ORF">GYH36_16285</name>
</gene>
<protein>
    <recommendedName>
        <fullName evidence="9">Ricin B lectin domain-containing protein</fullName>
    </recommendedName>
</protein>
<comment type="caution">
    <text evidence="7">The sequence shown here is derived from an EMBL/GenBank/DDBJ whole genome shotgun (WGS) entry which is preliminary data.</text>
</comment>
<proteinExistence type="predicted"/>
<evidence type="ECO:0000259" key="5">
    <source>
        <dbReference type="SMART" id="SM00458"/>
    </source>
</evidence>
<dbReference type="EMBL" id="JAAFAN010000070">
    <property type="protein sequence ID" value="NDO90997.1"/>
    <property type="molecule type" value="Genomic_DNA"/>
</dbReference>
<dbReference type="InterPro" id="IPR006558">
    <property type="entry name" value="LamG-like"/>
</dbReference>
<sequence length="922" mass="96426">MSRRTTTPAPRARRRTAAAVSAALVAPLALTAAGIGVSATSATAAPGPDSTLVVEADQPFRDVSHVATGSLYGIADEGVPSDDLIAPIKPNTFMQMPPNGRQQPTGDTAKVWRTAERHGAGIVVRIIDYYPGWPYQFSWETTADRKGWEDVIRDVVADVEASGATNVVAYAPFNEPDITWRTENGDFLDAWKFTYDVLREEIGPDVPIQGPSFSDNISRMREFLEFAKETDTVPDVLEWHELIRASKTKGDVESVRAMLDELGLPDLPIDIAEYASPQEVGLPGPLVGYIAELERHGIHRAELAFWNQSGTLGDLLVSRGAAPNGAYWLYTWYADMEGQMVTTVPPSNESPLDGAASVNDARDEVKIIAGGNSGPTSIVVNGLDELALGDTVNVTLETTPSYGRTVPTPGPITISETTYEVGDDGSITVPVVMNPAYGYHVVVTPAAETPDLAGTYTLTNRNSDLVLDTADGGTTPGTPVVQAEADGGPTQAWRVEDAGSGLYRVVNAATGLVLGVEGGSTETGAAAVVREDDGSEDQLWQLVPDPEGRVRLANYGTGLTLGVGDMSTEPGAPVIQWTDGSPTSNCRADGDRRPGRIGTALDFCQSASYVTLPNGTLGDLDGDWSVSTWIKPSALPTWARVLDLGANSSRSMFLTVNAGNGPRFAITTNGAGGEQQLNYSGQNFALDQWSHVAITVAGTTGTMYVNGQAVATGTITTSPADLGDTTGRNYLGKSQYGSDPAFDGAIDDFALYGRALSADDVAALASGQPADGDVLHYAFDETGGATVTDSSGNGRDGTVTVGGGAGGTTTATDEATADRFWTLTPAGTGSDLAVDVVAQPRCLAGAPYLAVRATNADEVPLDVELSTPYGEKTFTAVAPGANAYQSFAVRGDAEPGVATVTVTADDGREATVRASYDAPTCG</sequence>
<dbReference type="SMART" id="SM00458">
    <property type="entry name" value="RICIN"/>
    <property type="match status" value="1"/>
</dbReference>
<keyword evidence="1 4" id="KW-0732">Signal</keyword>
<feature type="signal peptide" evidence="4">
    <location>
        <begin position="1"/>
        <end position="44"/>
    </location>
</feature>
<dbReference type="RefSeq" id="WP_162290387.1">
    <property type="nucleotide sequence ID" value="NZ_JAAFAN010000070.1"/>
</dbReference>
<dbReference type="Gene3D" id="2.80.10.50">
    <property type="match status" value="1"/>
</dbReference>
<keyword evidence="2" id="KW-1015">Disulfide bond</keyword>
<keyword evidence="8" id="KW-1185">Reference proteome</keyword>
<dbReference type="InterPro" id="IPR017853">
    <property type="entry name" value="GH"/>
</dbReference>
<dbReference type="PROSITE" id="PS50231">
    <property type="entry name" value="RICIN_B_LECTIN"/>
    <property type="match status" value="1"/>
</dbReference>
<dbReference type="Gene3D" id="3.20.20.80">
    <property type="entry name" value="Glycosidases"/>
    <property type="match status" value="1"/>
</dbReference>
<dbReference type="SMART" id="SM00560">
    <property type="entry name" value="LamGL"/>
    <property type="match status" value="1"/>
</dbReference>
<evidence type="ECO:0008006" key="9">
    <source>
        <dbReference type="Google" id="ProtNLM"/>
    </source>
</evidence>
<feature type="domain" description="LamG-like jellyroll fold" evidence="6">
    <location>
        <begin position="622"/>
        <end position="759"/>
    </location>
</feature>
<dbReference type="Pfam" id="PF14200">
    <property type="entry name" value="RicinB_lectin_2"/>
    <property type="match status" value="1"/>
</dbReference>
<evidence type="ECO:0000313" key="7">
    <source>
        <dbReference type="EMBL" id="NDO90997.1"/>
    </source>
</evidence>